<gene>
    <name evidence="2" type="ORF">SEUCBS140593_006867</name>
</gene>
<accession>A0ABP0C9K1</accession>
<name>A0ABP0C9K1_9PEZI</name>
<dbReference type="Proteomes" id="UP001642482">
    <property type="component" value="Unassembled WGS sequence"/>
</dbReference>
<comment type="caution">
    <text evidence="2">The sequence shown here is derived from an EMBL/GenBank/DDBJ whole genome shotgun (WGS) entry which is preliminary data.</text>
</comment>
<feature type="region of interest" description="Disordered" evidence="1">
    <location>
        <begin position="420"/>
        <end position="451"/>
    </location>
</feature>
<evidence type="ECO:0000256" key="1">
    <source>
        <dbReference type="SAM" id="MobiDB-lite"/>
    </source>
</evidence>
<feature type="compositionally biased region" description="Low complexity" evidence="1">
    <location>
        <begin position="428"/>
        <end position="439"/>
    </location>
</feature>
<feature type="region of interest" description="Disordered" evidence="1">
    <location>
        <begin position="219"/>
        <end position="245"/>
    </location>
</feature>
<evidence type="ECO:0000313" key="3">
    <source>
        <dbReference type="Proteomes" id="UP001642482"/>
    </source>
</evidence>
<reference evidence="2 3" key="1">
    <citation type="submission" date="2024-01" db="EMBL/GenBank/DDBJ databases">
        <authorList>
            <person name="Allen C."/>
            <person name="Tagirdzhanova G."/>
        </authorList>
    </citation>
    <scope>NUCLEOTIDE SEQUENCE [LARGE SCALE GENOMIC DNA]</scope>
</reference>
<sequence length="626" mass="71118">MDSLSYELVSQIASYLSAGDTLSLAATCSRVREACLSRLDPERYFQTTFKHAQYLLAAMTDYGCILSGSRALEYFVPGSIDDPDLAEAGSGTDALTPSDWDFLVPCFPASVYGMMYALSRCGVQWQHPLTDLFALVHKPAGSYIMIKSDSVYHVYPSQVAVNSMTPPSKEAMDLYRQLHSYVYVHTEMMEMSWICVEVQPGSNRTYKFERIPRNEMAERGFSPHTGRLLDPQEDGEDQTNNDGTYHDYNYNNQDSTIFLINGYITPPGGVRQKVQLFQCHTPDKKGCTPLEYVINTYYATHVQCFISGWSAGHFFYDLTRQKLAMAWGQMSDKQENALKKCVQKYRRRGFRFFRADLSDLTYNFQLCEEYDDNLSRVIHHKTNPRFVQAVYTPEHLLYAEPPACLDSQVDRMSIDFTNTHIKPSADGQPWPKQQRQKQPSGTPAPLTTLRTGRLSQQGYNDLLRYGRRSNTGRLGSPGTLLIRFKRVQDDMIDMAKGNFESQRATPSLWSYYLKLEKSLCDLRVLVMNRPKAIEPLNQKLPRLGAVDAVGQPLDTVPSLCEALAFVNVHSSEDLANRGAPPNTPPQRFNSSFKEWKYYHLLAMLTTTACFGRECHRDIAGMLPPQL</sequence>
<evidence type="ECO:0000313" key="2">
    <source>
        <dbReference type="EMBL" id="CAK7228300.1"/>
    </source>
</evidence>
<keyword evidence="3" id="KW-1185">Reference proteome</keyword>
<dbReference type="CDD" id="cd09917">
    <property type="entry name" value="F-box_SF"/>
    <property type="match status" value="1"/>
</dbReference>
<dbReference type="SUPFAM" id="SSF81383">
    <property type="entry name" value="F-box domain"/>
    <property type="match status" value="1"/>
</dbReference>
<proteinExistence type="predicted"/>
<dbReference type="EMBL" id="CAWUHD010000078">
    <property type="protein sequence ID" value="CAK7228300.1"/>
    <property type="molecule type" value="Genomic_DNA"/>
</dbReference>
<evidence type="ECO:0008006" key="4">
    <source>
        <dbReference type="Google" id="ProtNLM"/>
    </source>
</evidence>
<dbReference type="InterPro" id="IPR036047">
    <property type="entry name" value="F-box-like_dom_sf"/>
</dbReference>
<protein>
    <recommendedName>
        <fullName evidence="4">F-box domain-containing protein</fullName>
    </recommendedName>
</protein>
<organism evidence="2 3">
    <name type="scientific">Sporothrix eucalyptigena</name>
    <dbReference type="NCBI Taxonomy" id="1812306"/>
    <lineage>
        <taxon>Eukaryota</taxon>
        <taxon>Fungi</taxon>
        <taxon>Dikarya</taxon>
        <taxon>Ascomycota</taxon>
        <taxon>Pezizomycotina</taxon>
        <taxon>Sordariomycetes</taxon>
        <taxon>Sordariomycetidae</taxon>
        <taxon>Ophiostomatales</taxon>
        <taxon>Ophiostomataceae</taxon>
        <taxon>Sporothrix</taxon>
    </lineage>
</organism>